<dbReference type="AlphaFoldDB" id="A0A0E9X0F4"/>
<organism evidence="1">
    <name type="scientific">Anguilla anguilla</name>
    <name type="common">European freshwater eel</name>
    <name type="synonym">Muraena anguilla</name>
    <dbReference type="NCBI Taxonomy" id="7936"/>
    <lineage>
        <taxon>Eukaryota</taxon>
        <taxon>Metazoa</taxon>
        <taxon>Chordata</taxon>
        <taxon>Craniata</taxon>
        <taxon>Vertebrata</taxon>
        <taxon>Euteleostomi</taxon>
        <taxon>Actinopterygii</taxon>
        <taxon>Neopterygii</taxon>
        <taxon>Teleostei</taxon>
        <taxon>Anguilliformes</taxon>
        <taxon>Anguillidae</taxon>
        <taxon>Anguilla</taxon>
    </lineage>
</organism>
<protein>
    <submittedName>
        <fullName evidence="1">Uncharacterized protein</fullName>
    </submittedName>
</protein>
<sequence length="126" mass="13999">MTVRPSLLSLLQMTCIFPASELEIKTLSICLKNKQDQSSLLYRHKKSLSGLDIHNKKSGGKRGCRPQSYFSSFLQKTLLFFCDMFVSIPGAHSRTKFLGFNTVSSHSGSTFLKNLGLLARLAARAV</sequence>
<name>A0A0E9X0F4_ANGAN</name>
<accession>A0A0E9X0F4</accession>
<reference evidence="1" key="2">
    <citation type="journal article" date="2015" name="Fish Shellfish Immunol.">
        <title>Early steps in the European eel (Anguilla anguilla)-Vibrio vulnificus interaction in the gills: Role of the RtxA13 toxin.</title>
        <authorList>
            <person name="Callol A."/>
            <person name="Pajuelo D."/>
            <person name="Ebbesson L."/>
            <person name="Teles M."/>
            <person name="MacKenzie S."/>
            <person name="Amaro C."/>
        </authorList>
    </citation>
    <scope>NUCLEOTIDE SEQUENCE</scope>
</reference>
<proteinExistence type="predicted"/>
<dbReference type="EMBL" id="GBXM01012503">
    <property type="protein sequence ID" value="JAH96074.1"/>
    <property type="molecule type" value="Transcribed_RNA"/>
</dbReference>
<reference evidence="1" key="1">
    <citation type="submission" date="2014-11" db="EMBL/GenBank/DDBJ databases">
        <authorList>
            <person name="Amaro Gonzalez C."/>
        </authorList>
    </citation>
    <scope>NUCLEOTIDE SEQUENCE</scope>
</reference>
<evidence type="ECO:0000313" key="1">
    <source>
        <dbReference type="EMBL" id="JAH96074.1"/>
    </source>
</evidence>